<dbReference type="EMBL" id="MH588547">
    <property type="protein sequence ID" value="AXQ69820.1"/>
    <property type="molecule type" value="Genomic_DNA"/>
</dbReference>
<proteinExistence type="predicted"/>
<evidence type="ECO:0000313" key="2">
    <source>
        <dbReference type="Proteomes" id="UP000259683"/>
    </source>
</evidence>
<evidence type="ECO:0000313" key="1">
    <source>
        <dbReference type="EMBL" id="AXQ69820.1"/>
    </source>
</evidence>
<protein>
    <submittedName>
        <fullName evidence="1">Uncharacterized protein</fullName>
    </submittedName>
</protein>
<accession>A0A385EDT2</accession>
<name>A0A385EDT2_9CAUD</name>
<reference evidence="1" key="2">
    <citation type="submission" date="2021-07" db="EMBL/GenBank/DDBJ databases">
        <title>Giant CbK-like Caulobacter bacteriophages have genetically divergent genomes.</title>
        <authorList>
            <person name="Wilson K."/>
            <person name="Ely B."/>
        </authorList>
    </citation>
    <scope>NUCLEOTIDE SEQUENCE</scope>
</reference>
<keyword evidence="2" id="KW-1185">Reference proteome</keyword>
<organism evidence="1 2">
    <name type="scientific">Caulobacter phage CcrSC</name>
    <dbReference type="NCBI Taxonomy" id="2283272"/>
    <lineage>
        <taxon>Viruses</taxon>
        <taxon>Duplodnaviria</taxon>
        <taxon>Heunggongvirae</taxon>
        <taxon>Uroviricota</taxon>
        <taxon>Caudoviricetes</taxon>
        <taxon>Jeanschmidtviridae</taxon>
        <taxon>Bertelyvirus</taxon>
        <taxon>Bertelyvirus SC</taxon>
    </lineage>
</organism>
<dbReference type="Proteomes" id="UP000259683">
    <property type="component" value="Segment"/>
</dbReference>
<reference evidence="1" key="1">
    <citation type="submission" date="2018-07" db="EMBL/GenBank/DDBJ databases">
        <authorList>
            <person name="Wilson K.M."/>
            <person name="Ely B."/>
        </authorList>
    </citation>
    <scope>NUCLEOTIDE SEQUENCE</scope>
</reference>
<sequence>MSPTEVKKKIKVGSRVRIRKGTPVFAEGHGDKPVRTVARPSWVNVNTLTPRGKVGWIGSGNKQYLVAIGAIEDMEDFS</sequence>
<gene>
    <name evidence="1" type="ORF">CcrSC_gp238c</name>
</gene>